<dbReference type="EMBL" id="JXZB01000002">
    <property type="protein sequence ID" value="KIQ64327.1"/>
    <property type="molecule type" value="Genomic_DNA"/>
</dbReference>
<dbReference type="Pfam" id="PF11248">
    <property type="entry name" value="DUF3046"/>
    <property type="match status" value="1"/>
</dbReference>
<gene>
    <name evidence="1" type="ORF">TR51_08140</name>
</gene>
<protein>
    <recommendedName>
        <fullName evidence="3">DUF3046 domain-containing protein</fullName>
    </recommendedName>
</protein>
<dbReference type="AlphaFoldDB" id="A0A0D0PVD5"/>
<evidence type="ECO:0008006" key="3">
    <source>
        <dbReference type="Google" id="ProtNLM"/>
    </source>
</evidence>
<proteinExistence type="predicted"/>
<organism evidence="1 2">
    <name type="scientific">Kitasatospora griseola</name>
    <name type="common">Streptomyces griseolosporeus</name>
    <dbReference type="NCBI Taxonomy" id="2064"/>
    <lineage>
        <taxon>Bacteria</taxon>
        <taxon>Bacillati</taxon>
        <taxon>Actinomycetota</taxon>
        <taxon>Actinomycetes</taxon>
        <taxon>Kitasatosporales</taxon>
        <taxon>Streptomycetaceae</taxon>
        <taxon>Kitasatospora</taxon>
    </lineage>
</organism>
<dbReference type="PATRIC" id="fig|2064.6.peg.1736"/>
<evidence type="ECO:0000313" key="2">
    <source>
        <dbReference type="Proteomes" id="UP000032066"/>
    </source>
</evidence>
<dbReference type="STRING" id="2064.TR51_08140"/>
<accession>A0A0D0PVD5</accession>
<dbReference type="OrthoDB" id="3215033at2"/>
<evidence type="ECO:0000313" key="1">
    <source>
        <dbReference type="EMBL" id="KIQ64327.1"/>
    </source>
</evidence>
<dbReference type="Proteomes" id="UP000032066">
    <property type="component" value="Unassembled WGS sequence"/>
</dbReference>
<comment type="caution">
    <text evidence="1">The sequence shown here is derived from an EMBL/GenBank/DDBJ whole genome shotgun (WGS) entry which is preliminary data.</text>
</comment>
<dbReference type="RefSeq" id="WP_043909767.1">
    <property type="nucleotide sequence ID" value="NZ_CP173360.1"/>
</dbReference>
<sequence>MRLTEFWRRMYLHFGETYAESFAQDHVMADLGGRTVRQALDAGWEAKDVWRVVCVTQGVSDRLR</sequence>
<name>A0A0D0PVD5_KITGR</name>
<keyword evidence="2" id="KW-1185">Reference proteome</keyword>
<reference evidence="1 2" key="1">
    <citation type="submission" date="2015-02" db="EMBL/GenBank/DDBJ databases">
        <title>Draft genome sequence of Kitasatospora griseola MF730-N6, a bafilomycin, terpentecin and satosporin producer.</title>
        <authorList>
            <person name="Arens J.C."/>
            <person name="Haltli B."/>
            <person name="Kerr R.G."/>
        </authorList>
    </citation>
    <scope>NUCLEOTIDE SEQUENCE [LARGE SCALE GENOMIC DNA]</scope>
    <source>
        <strain evidence="1 2">MF730-N6</strain>
    </source>
</reference>
<dbReference type="InterPro" id="IPR021408">
    <property type="entry name" value="DUF3046"/>
</dbReference>